<dbReference type="Proteomes" id="UP001165060">
    <property type="component" value="Unassembled WGS sequence"/>
</dbReference>
<evidence type="ECO:0000313" key="2">
    <source>
        <dbReference type="EMBL" id="GMI25934.1"/>
    </source>
</evidence>
<dbReference type="EMBL" id="BRYB01000236">
    <property type="protein sequence ID" value="GMI25934.1"/>
    <property type="molecule type" value="Genomic_DNA"/>
</dbReference>
<protein>
    <recommendedName>
        <fullName evidence="1">Protein ENHANCED DISEASE RESISTANCE 2 C-terminal domain-containing protein</fullName>
    </recommendedName>
</protein>
<dbReference type="PANTHER" id="PTHR12136:SF41">
    <property type="entry name" value="PLECKSTRIN HOMOLOGY (PH) AND LIPID-BINDING START DOMAINS-CONTAINING PROTEIN"/>
    <property type="match status" value="1"/>
</dbReference>
<comment type="caution">
    <text evidence="2">The sequence shown here is derived from an EMBL/GenBank/DDBJ whole genome shotgun (WGS) entry which is preliminary data.</text>
</comment>
<proteinExistence type="predicted"/>
<keyword evidence="3" id="KW-1185">Reference proteome</keyword>
<name>A0ABQ6MGH8_9STRA</name>
<reference evidence="2 3" key="1">
    <citation type="journal article" date="2023" name="Commun. Biol.">
        <title>Genome analysis of Parmales, the sister group of diatoms, reveals the evolutionary specialization of diatoms from phago-mixotrophs to photoautotrophs.</title>
        <authorList>
            <person name="Ban H."/>
            <person name="Sato S."/>
            <person name="Yoshikawa S."/>
            <person name="Yamada K."/>
            <person name="Nakamura Y."/>
            <person name="Ichinomiya M."/>
            <person name="Sato N."/>
            <person name="Blanc-Mathieu R."/>
            <person name="Endo H."/>
            <person name="Kuwata A."/>
            <person name="Ogata H."/>
        </authorList>
    </citation>
    <scope>NUCLEOTIDE SEQUENCE [LARGE SCALE GENOMIC DNA]</scope>
</reference>
<gene>
    <name evidence="2" type="ORF">TeGR_g301</name>
</gene>
<evidence type="ECO:0000259" key="1">
    <source>
        <dbReference type="Pfam" id="PF07059"/>
    </source>
</evidence>
<dbReference type="InterPro" id="IPR045096">
    <property type="entry name" value="EDR2-like"/>
</dbReference>
<feature type="domain" description="Protein ENHANCED DISEASE RESISTANCE 2 C-terminal" evidence="1">
    <location>
        <begin position="35"/>
        <end position="257"/>
    </location>
</feature>
<dbReference type="InterPro" id="IPR009769">
    <property type="entry name" value="EDR2_C"/>
</dbReference>
<accession>A0ABQ6MGH8</accession>
<sequence length="295" mass="31907">MEVVPLSAAGFYLRARLPLPVVPHSIPRGPGPNRWLEGHGGRVRVRGGKYLEDRVKAPSLPSLFGVLGVDSTLRDDKHAKSISHMSARPGSFRSRFFSLSPPPSSSAPFLLVFNFVLPWGNMCIYAAREARGEVPERERKGEALWRRFLEGDGEFRKERLKIIPTVEAGPWVVQKLVGSKPAILGQKVPVSYHSSPPSPYLEVSVDVSQGGAFANSIANGCMGRSADVEITLSFLVEGREEEELPERLLASVTLNRLCMANAPKLAAWEASIAMGSDEPAGKPAVEVLSGEGGGD</sequence>
<evidence type="ECO:0000313" key="3">
    <source>
        <dbReference type="Proteomes" id="UP001165060"/>
    </source>
</evidence>
<organism evidence="2 3">
    <name type="scientific">Tetraparma gracilis</name>
    <dbReference type="NCBI Taxonomy" id="2962635"/>
    <lineage>
        <taxon>Eukaryota</taxon>
        <taxon>Sar</taxon>
        <taxon>Stramenopiles</taxon>
        <taxon>Ochrophyta</taxon>
        <taxon>Bolidophyceae</taxon>
        <taxon>Parmales</taxon>
        <taxon>Triparmaceae</taxon>
        <taxon>Tetraparma</taxon>
    </lineage>
</organism>
<dbReference type="PANTHER" id="PTHR12136">
    <property type="entry name" value="ENHANCED DISEASE RESISTANCE-RELATED"/>
    <property type="match status" value="1"/>
</dbReference>
<dbReference type="Pfam" id="PF07059">
    <property type="entry name" value="EDR2_C"/>
    <property type="match status" value="1"/>
</dbReference>